<dbReference type="AlphaFoldDB" id="A0A381XZS7"/>
<name>A0A381XZS7_9ZZZZ</name>
<gene>
    <name evidence="1" type="ORF">METZ01_LOCUS123180</name>
</gene>
<accession>A0A381XZS7</accession>
<protein>
    <submittedName>
        <fullName evidence="1">Uncharacterized protein</fullName>
    </submittedName>
</protein>
<evidence type="ECO:0000313" key="1">
    <source>
        <dbReference type="EMBL" id="SVA70326.1"/>
    </source>
</evidence>
<dbReference type="EMBL" id="UINC01016995">
    <property type="protein sequence ID" value="SVA70326.1"/>
    <property type="molecule type" value="Genomic_DNA"/>
</dbReference>
<feature type="non-terminal residue" evidence="1">
    <location>
        <position position="80"/>
    </location>
</feature>
<reference evidence="1" key="1">
    <citation type="submission" date="2018-05" db="EMBL/GenBank/DDBJ databases">
        <authorList>
            <person name="Lanie J.A."/>
            <person name="Ng W.-L."/>
            <person name="Kazmierczak K.M."/>
            <person name="Andrzejewski T.M."/>
            <person name="Davidsen T.M."/>
            <person name="Wayne K.J."/>
            <person name="Tettelin H."/>
            <person name="Glass J.I."/>
            <person name="Rusch D."/>
            <person name="Podicherti R."/>
            <person name="Tsui H.-C.T."/>
            <person name="Winkler M.E."/>
        </authorList>
    </citation>
    <scope>NUCLEOTIDE SEQUENCE</scope>
</reference>
<organism evidence="1">
    <name type="scientific">marine metagenome</name>
    <dbReference type="NCBI Taxonomy" id="408172"/>
    <lineage>
        <taxon>unclassified sequences</taxon>
        <taxon>metagenomes</taxon>
        <taxon>ecological metagenomes</taxon>
    </lineage>
</organism>
<dbReference type="NCBIfam" id="TIGR04387">
    <property type="entry name" value="capsid_maj_N4"/>
    <property type="match status" value="1"/>
</dbReference>
<sequence length="80" mass="8834">MAEQQYNDPGTTASSIGAQARTDFYEKKAIIAVRDKQYFSPLANVKAMPKNMGKKIKQDVYVPLLDDRNVNDQGLDAAGL</sequence>
<proteinExistence type="predicted"/>